<dbReference type="EMBL" id="JROU02001678">
    <property type="protein sequence ID" value="OEH75626.1"/>
    <property type="molecule type" value="Genomic_DNA"/>
</dbReference>
<evidence type="ECO:0000313" key="2">
    <source>
        <dbReference type="Proteomes" id="UP000095192"/>
    </source>
</evidence>
<name>A0A1D3CWQ7_9EIME</name>
<accession>A0A1D3CWQ7</accession>
<reference evidence="1 2" key="1">
    <citation type="journal article" date="2016" name="BMC Genomics">
        <title>Comparative genomics reveals Cyclospora cayetanensis possesses coccidia-like metabolism and invasion components but unique surface antigens.</title>
        <authorList>
            <person name="Liu S."/>
            <person name="Wang L."/>
            <person name="Zheng H."/>
            <person name="Xu Z."/>
            <person name="Roellig D.M."/>
            <person name="Li N."/>
            <person name="Frace M.A."/>
            <person name="Tang K."/>
            <person name="Arrowood M.J."/>
            <person name="Moss D.M."/>
            <person name="Zhang L."/>
            <person name="Feng Y."/>
            <person name="Xiao L."/>
        </authorList>
    </citation>
    <scope>NUCLEOTIDE SEQUENCE [LARGE SCALE GENOMIC DNA]</scope>
    <source>
        <strain evidence="1 2">CHN_HEN01</strain>
    </source>
</reference>
<dbReference type="Proteomes" id="UP000095192">
    <property type="component" value="Unassembled WGS sequence"/>
</dbReference>
<dbReference type="InParanoid" id="A0A1D3CWQ7"/>
<keyword evidence="2" id="KW-1185">Reference proteome</keyword>
<dbReference type="VEuPathDB" id="ToxoDB:cyc_02108"/>
<sequence>MVTPRTIDAHVTALPTPIYLGCLRGYSEGCNKQYIRSIDADCGARSQQRTDGLNSEVLQAPGGKANLCITMF</sequence>
<dbReference type="AlphaFoldDB" id="A0A1D3CWQ7"/>
<evidence type="ECO:0000313" key="1">
    <source>
        <dbReference type="EMBL" id="OEH75626.1"/>
    </source>
</evidence>
<organism evidence="1 2">
    <name type="scientific">Cyclospora cayetanensis</name>
    <dbReference type="NCBI Taxonomy" id="88456"/>
    <lineage>
        <taxon>Eukaryota</taxon>
        <taxon>Sar</taxon>
        <taxon>Alveolata</taxon>
        <taxon>Apicomplexa</taxon>
        <taxon>Conoidasida</taxon>
        <taxon>Coccidia</taxon>
        <taxon>Eucoccidiorida</taxon>
        <taxon>Eimeriorina</taxon>
        <taxon>Eimeriidae</taxon>
        <taxon>Cyclospora</taxon>
    </lineage>
</organism>
<gene>
    <name evidence="1" type="ORF">cyc_02108</name>
</gene>
<protein>
    <submittedName>
        <fullName evidence="1">Uncharacterized protein</fullName>
    </submittedName>
</protein>
<proteinExistence type="predicted"/>
<comment type="caution">
    <text evidence="1">The sequence shown here is derived from an EMBL/GenBank/DDBJ whole genome shotgun (WGS) entry which is preliminary data.</text>
</comment>